<evidence type="ECO:0000259" key="7">
    <source>
        <dbReference type="PROSITE" id="PS50115"/>
    </source>
</evidence>
<evidence type="ECO:0000313" key="8">
    <source>
        <dbReference type="EMBL" id="KAG7287721.1"/>
    </source>
</evidence>
<evidence type="ECO:0000256" key="1">
    <source>
        <dbReference type="ARBA" id="ARBA00022468"/>
    </source>
</evidence>
<dbReference type="PROSITE" id="PS50115">
    <property type="entry name" value="ARFGAP"/>
    <property type="match status" value="1"/>
</dbReference>
<keyword evidence="3 5" id="KW-0863">Zinc-finger</keyword>
<dbReference type="GO" id="GO:0008270">
    <property type="term" value="F:zinc ion binding"/>
    <property type="evidence" value="ECO:0007669"/>
    <property type="project" value="UniProtKB-KW"/>
</dbReference>
<feature type="region of interest" description="Disordered" evidence="6">
    <location>
        <begin position="208"/>
        <end position="244"/>
    </location>
</feature>
<dbReference type="InterPro" id="IPR001164">
    <property type="entry name" value="ArfGAP_dom"/>
</dbReference>
<feature type="compositionally biased region" description="Low complexity" evidence="6">
    <location>
        <begin position="158"/>
        <end position="170"/>
    </location>
</feature>
<reference evidence="8" key="1">
    <citation type="submission" date="2023-02" db="EMBL/GenBank/DDBJ databases">
        <authorList>
            <person name="Palmer J.M."/>
        </authorList>
    </citation>
    <scope>NUCLEOTIDE SEQUENCE</scope>
    <source>
        <strain evidence="8">FW57</strain>
    </source>
</reference>
<dbReference type="CDD" id="cd08830">
    <property type="entry name" value="ArfGap_ArfGap1"/>
    <property type="match status" value="1"/>
</dbReference>
<dbReference type="SUPFAM" id="SSF57863">
    <property type="entry name" value="ArfGap/RecO-like zinc finger"/>
    <property type="match status" value="1"/>
</dbReference>
<dbReference type="GO" id="GO:0000139">
    <property type="term" value="C:Golgi membrane"/>
    <property type="evidence" value="ECO:0007669"/>
    <property type="project" value="TreeGrafter"/>
</dbReference>
<feature type="region of interest" description="Disordered" evidence="6">
    <location>
        <begin position="140"/>
        <end position="170"/>
    </location>
</feature>
<dbReference type="Pfam" id="PF01412">
    <property type="entry name" value="ArfGap"/>
    <property type="match status" value="1"/>
</dbReference>
<proteinExistence type="predicted"/>
<dbReference type="InterPro" id="IPR037278">
    <property type="entry name" value="ARFGAP/RecO"/>
</dbReference>
<dbReference type="Proteomes" id="UP001197093">
    <property type="component" value="Unassembled WGS sequence"/>
</dbReference>
<dbReference type="FunFam" id="1.10.220.150:FF:000014">
    <property type="entry name" value="ADP-ribosylation factor GTPase-activating protein"/>
    <property type="match status" value="1"/>
</dbReference>
<evidence type="ECO:0000256" key="2">
    <source>
        <dbReference type="ARBA" id="ARBA00022723"/>
    </source>
</evidence>
<keyword evidence="4" id="KW-0862">Zinc</keyword>
<dbReference type="Gene3D" id="1.10.220.150">
    <property type="entry name" value="Arf GTPase activating protein"/>
    <property type="match status" value="1"/>
</dbReference>
<organism evidence="8 9">
    <name type="scientific">Staphylotrichum longicolle</name>
    <dbReference type="NCBI Taxonomy" id="669026"/>
    <lineage>
        <taxon>Eukaryota</taxon>
        <taxon>Fungi</taxon>
        <taxon>Dikarya</taxon>
        <taxon>Ascomycota</taxon>
        <taxon>Pezizomycotina</taxon>
        <taxon>Sordariomycetes</taxon>
        <taxon>Sordariomycetidae</taxon>
        <taxon>Sordariales</taxon>
        <taxon>Chaetomiaceae</taxon>
        <taxon>Staphylotrichum</taxon>
    </lineage>
</organism>
<comment type="caution">
    <text evidence="8">The sequence shown here is derived from an EMBL/GenBank/DDBJ whole genome shotgun (WGS) entry which is preliminary data.</text>
</comment>
<dbReference type="PANTHER" id="PTHR46395:SF1">
    <property type="entry name" value="ADP-RIBOSYLATION FACTOR GTPASE-ACTIVATING PROTEIN 1"/>
    <property type="match status" value="1"/>
</dbReference>
<feature type="region of interest" description="Disordered" evidence="6">
    <location>
        <begin position="303"/>
        <end position="333"/>
    </location>
</feature>
<protein>
    <recommendedName>
        <fullName evidence="7">Arf-GAP domain-containing protein</fullName>
    </recommendedName>
</protein>
<accession>A0AAD4EUP1</accession>
<evidence type="ECO:0000313" key="9">
    <source>
        <dbReference type="Proteomes" id="UP001197093"/>
    </source>
</evidence>
<dbReference type="SMART" id="SM00105">
    <property type="entry name" value="ArfGap"/>
    <property type="match status" value="1"/>
</dbReference>
<evidence type="ECO:0000256" key="6">
    <source>
        <dbReference type="SAM" id="MobiDB-lite"/>
    </source>
</evidence>
<dbReference type="PANTHER" id="PTHR46395">
    <property type="entry name" value="ADP-RIBOSYLATION FACTOR GTPASE-ACTIVATING PROTEIN 1"/>
    <property type="match status" value="1"/>
</dbReference>
<evidence type="ECO:0000256" key="4">
    <source>
        <dbReference type="ARBA" id="ARBA00022833"/>
    </source>
</evidence>
<dbReference type="GO" id="GO:0030100">
    <property type="term" value="P:regulation of endocytosis"/>
    <property type="evidence" value="ECO:0007669"/>
    <property type="project" value="TreeGrafter"/>
</dbReference>
<dbReference type="PRINTS" id="PR00405">
    <property type="entry name" value="REVINTRACTNG"/>
</dbReference>
<dbReference type="GO" id="GO:0032012">
    <property type="term" value="P:regulation of ARF protein signal transduction"/>
    <property type="evidence" value="ECO:0007669"/>
    <property type="project" value="TreeGrafter"/>
</dbReference>
<feature type="compositionally biased region" description="Gly residues" evidence="6">
    <location>
        <begin position="365"/>
        <end position="379"/>
    </location>
</feature>
<feature type="region of interest" description="Disordered" evidence="6">
    <location>
        <begin position="345"/>
        <end position="389"/>
    </location>
</feature>
<name>A0AAD4EUP1_9PEZI</name>
<keyword evidence="2" id="KW-0479">Metal-binding</keyword>
<dbReference type="InterPro" id="IPR038508">
    <property type="entry name" value="ArfGAP_dom_sf"/>
</dbReference>
<keyword evidence="1" id="KW-0343">GTPase activation</keyword>
<evidence type="ECO:0000256" key="3">
    <source>
        <dbReference type="ARBA" id="ARBA00022771"/>
    </source>
</evidence>
<dbReference type="AlphaFoldDB" id="A0AAD4EUP1"/>
<dbReference type="GO" id="GO:0005096">
    <property type="term" value="F:GTPase activator activity"/>
    <property type="evidence" value="ECO:0007669"/>
    <property type="project" value="UniProtKB-KW"/>
</dbReference>
<sequence>MASKAMWEVDPETRSKLVAIQAEAKNNICCDCGAPSPQWASPKFGIFICLSCAGVHRGLGVHISFVRSISMDAFKAAEIERMRLGGNENWRRFFEGHEDTKMRGLSWDDATIAERYGGEVGEEWKERLGAKVEGREYVKGEKATQAQAQGGGNGVGAGAARTGTPLSGSATGATAAAALEGSRTASPAPGGKIKVDVDYFAKLGERNAARSADLPPSQGGKYSGFGSSAPRPQRDEQAMPGLDDLQKDPMAALSKGFGWFTSTVTKTAKTVNEGFIQPTAKQISESDFAAQARNAAAQAARSAQAGAKTAQDGFNRFVEGPSGSGYKPVNSNNFDESKRAFWDDLSAAGEQRSKASSSIGTSAMGKGGSRQGGSQGPAGAGAKEEWDDW</sequence>
<evidence type="ECO:0000256" key="5">
    <source>
        <dbReference type="PROSITE-ProRule" id="PRU00288"/>
    </source>
</evidence>
<dbReference type="EMBL" id="JAHCVI010000003">
    <property type="protein sequence ID" value="KAG7287721.1"/>
    <property type="molecule type" value="Genomic_DNA"/>
</dbReference>
<feature type="domain" description="Arf-GAP" evidence="7">
    <location>
        <begin position="14"/>
        <end position="137"/>
    </location>
</feature>
<gene>
    <name evidence="8" type="ORF">NEMBOFW57_007234</name>
</gene>
<keyword evidence="9" id="KW-1185">Reference proteome</keyword>